<proteinExistence type="predicted"/>
<dbReference type="SUPFAM" id="SSF51126">
    <property type="entry name" value="Pectin lyase-like"/>
    <property type="match status" value="1"/>
</dbReference>
<dbReference type="KEGG" id="thyd:TTHT_0497"/>
<reference evidence="2 3" key="1">
    <citation type="journal article" date="2012" name="Extremophiles">
        <title>Thermotomaculum hydrothermale gen. nov., sp. nov., a novel heterotrophic thermophile within the phylum Acidobacteria from a deep-sea hydrothermal vent chimney in the Southern Okinawa Trough.</title>
        <authorList>
            <person name="Izumi H."/>
            <person name="Nunoura T."/>
            <person name="Miyazaki M."/>
            <person name="Mino S."/>
            <person name="Toki T."/>
            <person name="Takai K."/>
            <person name="Sako Y."/>
            <person name="Sawabe T."/>
            <person name="Nakagawa S."/>
        </authorList>
    </citation>
    <scope>NUCLEOTIDE SEQUENCE [LARGE SCALE GENOMIC DNA]</scope>
    <source>
        <strain evidence="2 3">AC55</strain>
    </source>
</reference>
<dbReference type="InterPro" id="IPR039448">
    <property type="entry name" value="Beta_helix"/>
</dbReference>
<name>A0A7R6SY13_9BACT</name>
<dbReference type="Proteomes" id="UP000595564">
    <property type="component" value="Chromosome"/>
</dbReference>
<evidence type="ECO:0000313" key="2">
    <source>
        <dbReference type="EMBL" id="BBB32086.1"/>
    </source>
</evidence>
<evidence type="ECO:0000313" key="3">
    <source>
        <dbReference type="Proteomes" id="UP000595564"/>
    </source>
</evidence>
<sequence length="548" mass="61425">MKKYFFVFAFLFFFVMFAFPKDIYVRVGSSGNGTKDAPYGKLWKAISKAVRGDVIHVAAGTYYGKGGSGNFTIGVPNLTLVGGYNVNFTERNPFKYFTILERAKDYRGGFVGLGEGIIEGSEKKDHSGLIVDGFVLNSETRNAYAPDKSKIIPKKSWKGALFKAYSRNITIKNCILLNPYGNGIYVKWQGDKNEVSNNFIINTFYAAISTRSAQPNSKILIKNNNIVFGWFQPGKGGSYGLFIGKNGKVVVNSNIFAFFQTEGGEAGYAVSNNFGNDFTELKNNIFYQCQGGFYTYLDEDGKNLVVWKKEDFDDLNSDPESYMLEEAGGNKILNPGFKPDKWYFEKFSNFVASKPGKLNMDEMNQIRSILGLPLEASKGSARKNWGMPYPLSKVIPNLVSNKGAGVVVNKKFEEYSSKSTGGENLKYTKVDFEDFSISKRGKTFNGEAVEFFAGIGSNGYDYFLKDASRSDYVCVKFIKPGESSFTRKYVFGYILKGSKAYKKFLKYSKRKDRYNKAGGIKVKGKAYYIGKPSYLYPVGIIIYDLNRH</sequence>
<evidence type="ECO:0000259" key="1">
    <source>
        <dbReference type="Pfam" id="PF13229"/>
    </source>
</evidence>
<keyword evidence="3" id="KW-1185">Reference proteome</keyword>
<dbReference type="RefSeq" id="WP_201328425.1">
    <property type="nucleotide sequence ID" value="NZ_AP017470.1"/>
</dbReference>
<dbReference type="AlphaFoldDB" id="A0A7R6SY13"/>
<protein>
    <recommendedName>
        <fullName evidence="1">Right handed beta helix domain-containing protein</fullName>
    </recommendedName>
</protein>
<dbReference type="Pfam" id="PF13229">
    <property type="entry name" value="Beta_helix"/>
    <property type="match status" value="1"/>
</dbReference>
<accession>A0A7R6SY13</accession>
<feature type="domain" description="Right handed beta helix" evidence="1">
    <location>
        <begin position="164"/>
        <end position="297"/>
    </location>
</feature>
<dbReference type="InterPro" id="IPR011050">
    <property type="entry name" value="Pectin_lyase_fold/virulence"/>
</dbReference>
<organism evidence="2 3">
    <name type="scientific">Thermotomaculum hydrothermale</name>
    <dbReference type="NCBI Taxonomy" id="981385"/>
    <lineage>
        <taxon>Bacteria</taxon>
        <taxon>Pseudomonadati</taxon>
        <taxon>Acidobacteriota</taxon>
        <taxon>Holophagae</taxon>
        <taxon>Thermotomaculales</taxon>
        <taxon>Thermotomaculaceae</taxon>
        <taxon>Thermotomaculum</taxon>
    </lineage>
</organism>
<gene>
    <name evidence="2" type="ORF">TTHT_0497</name>
</gene>
<dbReference type="EMBL" id="AP017470">
    <property type="protein sequence ID" value="BBB32086.1"/>
    <property type="molecule type" value="Genomic_DNA"/>
</dbReference>
<dbReference type="InterPro" id="IPR012334">
    <property type="entry name" value="Pectin_lyas_fold"/>
</dbReference>
<dbReference type="Gene3D" id="2.160.20.10">
    <property type="entry name" value="Single-stranded right-handed beta-helix, Pectin lyase-like"/>
    <property type="match status" value="1"/>
</dbReference>